<dbReference type="STRING" id="61395.A0A1Y1VTA9"/>
<dbReference type="PRINTS" id="PR00171">
    <property type="entry name" value="SUGRTRNSPORT"/>
</dbReference>
<gene>
    <name evidence="10" type="ORF">DL89DRAFT_288151</name>
</gene>
<keyword evidence="6 8" id="KW-0472">Membrane</keyword>
<feature type="transmembrane region" description="Helical" evidence="8">
    <location>
        <begin position="316"/>
        <end position="339"/>
    </location>
</feature>
<dbReference type="Gene3D" id="1.20.1250.20">
    <property type="entry name" value="MFS general substrate transporter like domains"/>
    <property type="match status" value="1"/>
</dbReference>
<dbReference type="InterPro" id="IPR036259">
    <property type="entry name" value="MFS_trans_sf"/>
</dbReference>
<evidence type="ECO:0000259" key="9">
    <source>
        <dbReference type="PROSITE" id="PS50850"/>
    </source>
</evidence>
<dbReference type="EMBL" id="MCFD01000087">
    <property type="protein sequence ID" value="ORX64529.1"/>
    <property type="molecule type" value="Genomic_DNA"/>
</dbReference>
<evidence type="ECO:0000313" key="11">
    <source>
        <dbReference type="Proteomes" id="UP000193922"/>
    </source>
</evidence>
<comment type="caution">
    <text evidence="10">The sequence shown here is derived from an EMBL/GenBank/DDBJ whole genome shotgun (WGS) entry which is preliminary data.</text>
</comment>
<keyword evidence="4 8" id="KW-0812">Transmembrane</keyword>
<dbReference type="PROSITE" id="PS50850">
    <property type="entry name" value="MFS"/>
    <property type="match status" value="1"/>
</dbReference>
<feature type="domain" description="Major facilitator superfamily (MFS) profile" evidence="9">
    <location>
        <begin position="17"/>
        <end position="461"/>
    </location>
</feature>
<protein>
    <submittedName>
        <fullName evidence="10">General substrate transporter</fullName>
    </submittedName>
</protein>
<comment type="similarity">
    <text evidence="2 7">Belongs to the major facilitator superfamily. Sugar transporter (TC 2.A.1.1) family.</text>
</comment>
<feature type="transmembrane region" description="Helical" evidence="8">
    <location>
        <begin position="407"/>
        <end position="427"/>
    </location>
</feature>
<name>A0A1Y1VTA9_9FUNG</name>
<feature type="transmembrane region" description="Helical" evidence="8">
    <location>
        <begin position="372"/>
        <end position="395"/>
    </location>
</feature>
<evidence type="ECO:0000256" key="1">
    <source>
        <dbReference type="ARBA" id="ARBA00004141"/>
    </source>
</evidence>
<sequence length="501" mass="54096">MSVDSRTLSVTKYQCFCAMMAALGSVNFGWNIGVINIPGDVISNCMTGEKHYNGPFPSCIPTESTIWGVAVGCFAIGALIGTIAGNPISDRYGRKFVLTWGPLLALVGGVLLSTTTSLGQLIVGRLFVGFAAGFCNGALSVYVGEITTPKARDILGGTLQLATNVGILLANAVSLGLAKPPLWRILFGITGVIGVATTLLFPICVESPKWLVSRGRVEEARAALIKLRKGADIEQELQDMVDDDAKAQARAEEAPKVNVMDLILGRTPDNLRHQFIVVCMLMFFQQMSGINAVIFYSTQIFNRTTKDDPSQIPTTAQILSCVISIVAAIFTFVGMLLGARFGRRTLMLLSHGTMALFSMLMAVGSIKGIDVLVITMVFLYNVFFNFGVGPLPWAAAAEMTPAYAMSAMAAVGCAVNYLFTFAIGVYFSPMQEAMGDYTFFFFMGFNIAAFVFCFFFLPETKGLKAEDVVAVHSVGFHCVLGSRYQIRASKDNDDISKTEYA</sequence>
<feature type="transmembrane region" description="Helical" evidence="8">
    <location>
        <begin position="346"/>
        <end position="366"/>
    </location>
</feature>
<dbReference type="InterPro" id="IPR005829">
    <property type="entry name" value="Sugar_transporter_CS"/>
</dbReference>
<feature type="transmembrane region" description="Helical" evidence="8">
    <location>
        <begin position="154"/>
        <end position="173"/>
    </location>
</feature>
<dbReference type="InterPro" id="IPR020846">
    <property type="entry name" value="MFS_dom"/>
</dbReference>
<evidence type="ECO:0000256" key="7">
    <source>
        <dbReference type="RuleBase" id="RU003346"/>
    </source>
</evidence>
<dbReference type="PANTHER" id="PTHR23503">
    <property type="entry name" value="SOLUTE CARRIER FAMILY 2"/>
    <property type="match status" value="1"/>
</dbReference>
<comment type="subcellular location">
    <subcellularLocation>
        <location evidence="1">Membrane</location>
        <topology evidence="1">Multi-pass membrane protein</topology>
    </subcellularLocation>
</comment>
<feature type="transmembrane region" description="Helical" evidence="8">
    <location>
        <begin position="185"/>
        <end position="205"/>
    </location>
</feature>
<accession>A0A1Y1VTA9</accession>
<dbReference type="AlphaFoldDB" id="A0A1Y1VTA9"/>
<dbReference type="InterPro" id="IPR045263">
    <property type="entry name" value="GLUT"/>
</dbReference>
<dbReference type="NCBIfam" id="TIGR00879">
    <property type="entry name" value="SP"/>
    <property type="match status" value="1"/>
</dbReference>
<feature type="transmembrane region" description="Helical" evidence="8">
    <location>
        <begin position="439"/>
        <end position="457"/>
    </location>
</feature>
<dbReference type="Pfam" id="PF00083">
    <property type="entry name" value="Sugar_tr"/>
    <property type="match status" value="1"/>
</dbReference>
<evidence type="ECO:0000256" key="4">
    <source>
        <dbReference type="ARBA" id="ARBA00022692"/>
    </source>
</evidence>
<evidence type="ECO:0000256" key="3">
    <source>
        <dbReference type="ARBA" id="ARBA00022448"/>
    </source>
</evidence>
<dbReference type="SUPFAM" id="SSF103473">
    <property type="entry name" value="MFS general substrate transporter"/>
    <property type="match status" value="1"/>
</dbReference>
<dbReference type="InterPro" id="IPR005828">
    <property type="entry name" value="MFS_sugar_transport-like"/>
</dbReference>
<dbReference type="PANTHER" id="PTHR23503:SF8">
    <property type="entry name" value="FACILITATED GLUCOSE TRANSPORTER PROTEIN 1"/>
    <property type="match status" value="1"/>
</dbReference>
<dbReference type="InterPro" id="IPR003663">
    <property type="entry name" value="Sugar/inositol_transpt"/>
</dbReference>
<evidence type="ECO:0000256" key="8">
    <source>
        <dbReference type="SAM" id="Phobius"/>
    </source>
</evidence>
<dbReference type="PROSITE" id="PS00217">
    <property type="entry name" value="SUGAR_TRANSPORT_2"/>
    <property type="match status" value="1"/>
</dbReference>
<feature type="transmembrane region" description="Helical" evidence="8">
    <location>
        <begin position="122"/>
        <end position="142"/>
    </location>
</feature>
<feature type="transmembrane region" description="Helical" evidence="8">
    <location>
        <begin position="96"/>
        <end position="116"/>
    </location>
</feature>
<dbReference type="GO" id="GO:0016020">
    <property type="term" value="C:membrane"/>
    <property type="evidence" value="ECO:0007669"/>
    <property type="project" value="UniProtKB-SubCell"/>
</dbReference>
<proteinExistence type="inferred from homology"/>
<dbReference type="RefSeq" id="XP_040739288.1">
    <property type="nucleotide sequence ID" value="XM_040889914.1"/>
</dbReference>
<organism evidence="10 11">
    <name type="scientific">Linderina pennispora</name>
    <dbReference type="NCBI Taxonomy" id="61395"/>
    <lineage>
        <taxon>Eukaryota</taxon>
        <taxon>Fungi</taxon>
        <taxon>Fungi incertae sedis</taxon>
        <taxon>Zoopagomycota</taxon>
        <taxon>Kickxellomycotina</taxon>
        <taxon>Kickxellomycetes</taxon>
        <taxon>Kickxellales</taxon>
        <taxon>Kickxellaceae</taxon>
        <taxon>Linderina</taxon>
    </lineage>
</organism>
<evidence type="ECO:0000256" key="2">
    <source>
        <dbReference type="ARBA" id="ARBA00010992"/>
    </source>
</evidence>
<keyword evidence="3 7" id="KW-0813">Transport</keyword>
<dbReference type="GO" id="GO:0015149">
    <property type="term" value="F:hexose transmembrane transporter activity"/>
    <property type="evidence" value="ECO:0007669"/>
    <property type="project" value="TreeGrafter"/>
</dbReference>
<dbReference type="OrthoDB" id="4540492at2759"/>
<evidence type="ECO:0000256" key="6">
    <source>
        <dbReference type="ARBA" id="ARBA00023136"/>
    </source>
</evidence>
<keyword evidence="5 8" id="KW-1133">Transmembrane helix</keyword>
<reference evidence="10 11" key="1">
    <citation type="submission" date="2016-07" db="EMBL/GenBank/DDBJ databases">
        <title>Pervasive Adenine N6-methylation of Active Genes in Fungi.</title>
        <authorList>
            <consortium name="DOE Joint Genome Institute"/>
            <person name="Mondo S.J."/>
            <person name="Dannebaum R.O."/>
            <person name="Kuo R.C."/>
            <person name="Labutti K."/>
            <person name="Haridas S."/>
            <person name="Kuo A."/>
            <person name="Salamov A."/>
            <person name="Ahrendt S.R."/>
            <person name="Lipzen A."/>
            <person name="Sullivan W."/>
            <person name="Andreopoulos W.B."/>
            <person name="Clum A."/>
            <person name="Lindquist E."/>
            <person name="Daum C."/>
            <person name="Ramamoorthy G.K."/>
            <person name="Gryganskyi A."/>
            <person name="Culley D."/>
            <person name="Magnuson J.K."/>
            <person name="James T.Y."/>
            <person name="O'Malley M.A."/>
            <person name="Stajich J.E."/>
            <person name="Spatafora J.W."/>
            <person name="Visel A."/>
            <person name="Grigoriev I.V."/>
        </authorList>
    </citation>
    <scope>NUCLEOTIDE SEQUENCE [LARGE SCALE GENOMIC DNA]</scope>
    <source>
        <strain evidence="10 11">ATCC 12442</strain>
    </source>
</reference>
<feature type="transmembrane region" description="Helical" evidence="8">
    <location>
        <begin position="275"/>
        <end position="296"/>
    </location>
</feature>
<feature type="transmembrane region" description="Helical" evidence="8">
    <location>
        <begin position="65"/>
        <end position="84"/>
    </location>
</feature>
<dbReference type="GeneID" id="63806562"/>
<keyword evidence="11" id="KW-1185">Reference proteome</keyword>
<dbReference type="Proteomes" id="UP000193922">
    <property type="component" value="Unassembled WGS sequence"/>
</dbReference>
<evidence type="ECO:0000256" key="5">
    <source>
        <dbReference type="ARBA" id="ARBA00022989"/>
    </source>
</evidence>
<evidence type="ECO:0000313" key="10">
    <source>
        <dbReference type="EMBL" id="ORX64529.1"/>
    </source>
</evidence>